<reference evidence="3" key="1">
    <citation type="submission" date="2018-05" db="EMBL/GenBank/DDBJ databases">
        <authorList>
            <person name="Lanie J.A."/>
            <person name="Ng W.-L."/>
            <person name="Kazmierczak K.M."/>
            <person name="Andrzejewski T.M."/>
            <person name="Davidsen T.M."/>
            <person name="Wayne K.J."/>
            <person name="Tettelin H."/>
            <person name="Glass J.I."/>
            <person name="Rusch D."/>
            <person name="Podicherti R."/>
            <person name="Tsui H.-C.T."/>
            <person name="Winkler M.E."/>
        </authorList>
    </citation>
    <scope>NUCLEOTIDE SEQUENCE</scope>
</reference>
<evidence type="ECO:0000259" key="2">
    <source>
        <dbReference type="PROSITE" id="PS51384"/>
    </source>
</evidence>
<dbReference type="Pfam" id="PF08021">
    <property type="entry name" value="FAD_binding_9"/>
    <property type="match status" value="1"/>
</dbReference>
<proteinExistence type="predicted"/>
<organism evidence="3">
    <name type="scientific">marine metagenome</name>
    <dbReference type="NCBI Taxonomy" id="408172"/>
    <lineage>
        <taxon>unclassified sequences</taxon>
        <taxon>metagenomes</taxon>
        <taxon>ecological metagenomes</taxon>
    </lineage>
</organism>
<dbReference type="InterPro" id="IPR007037">
    <property type="entry name" value="SIP_rossman_dom"/>
</dbReference>
<dbReference type="InterPro" id="IPR039261">
    <property type="entry name" value="FNR_nucleotide-bd"/>
</dbReference>
<dbReference type="PROSITE" id="PS51384">
    <property type="entry name" value="FAD_FR"/>
    <property type="match status" value="1"/>
</dbReference>
<dbReference type="Pfam" id="PF04954">
    <property type="entry name" value="SIP"/>
    <property type="match status" value="1"/>
</dbReference>
<sequence>MNSQNETPSTPRRRSPPRPVNVVAVRQLSPHAVRVKFGGEQLKGFEPKGPAEHLRVFFPDPTSGKLTLPVLGPEGYSFPEDSERPPSRTFTPRTWNPETTELEIDFVLHGQGIASQWAANVKPGDQAVISGRPQGTYLLDHDADWYILAGDETALPAIATIIETLPVSIPAQVYIEVLDNAEEQELPNLPLVQVFWLHRDSNKASPGQMLLSALRHISIPEGNGYVWIGCEASVVRAAKKYFIEDLLLDETTIHAQGYWQQGNLNHPDHDVA</sequence>
<dbReference type="SUPFAM" id="SSF63380">
    <property type="entry name" value="Riboflavin synthase domain-like"/>
    <property type="match status" value="1"/>
</dbReference>
<evidence type="ECO:0000313" key="3">
    <source>
        <dbReference type="EMBL" id="SVA65301.1"/>
    </source>
</evidence>
<dbReference type="AlphaFoldDB" id="A0A381XLI0"/>
<dbReference type="InterPro" id="IPR013113">
    <property type="entry name" value="SIP_FAD-bd"/>
</dbReference>
<dbReference type="InterPro" id="IPR017938">
    <property type="entry name" value="Riboflavin_synthase-like_b-brl"/>
</dbReference>
<name>A0A381XLI0_9ZZZZ</name>
<dbReference type="InterPro" id="IPR039374">
    <property type="entry name" value="SIP_fam"/>
</dbReference>
<dbReference type="PANTHER" id="PTHR30157">
    <property type="entry name" value="FERRIC REDUCTASE, NADPH-DEPENDENT"/>
    <property type="match status" value="1"/>
</dbReference>
<protein>
    <recommendedName>
        <fullName evidence="2">FAD-binding FR-type domain-containing protein</fullName>
    </recommendedName>
</protein>
<gene>
    <name evidence="3" type="ORF">METZ01_LOCUS118155</name>
</gene>
<dbReference type="CDD" id="cd06193">
    <property type="entry name" value="siderophore_interacting"/>
    <property type="match status" value="1"/>
</dbReference>
<dbReference type="Gene3D" id="3.40.50.80">
    <property type="entry name" value="Nucleotide-binding domain of ferredoxin-NADP reductase (FNR) module"/>
    <property type="match status" value="1"/>
</dbReference>
<dbReference type="Gene3D" id="2.40.30.10">
    <property type="entry name" value="Translation factors"/>
    <property type="match status" value="1"/>
</dbReference>
<feature type="region of interest" description="Disordered" evidence="1">
    <location>
        <begin position="1"/>
        <end position="20"/>
    </location>
</feature>
<dbReference type="InterPro" id="IPR017927">
    <property type="entry name" value="FAD-bd_FR_type"/>
</dbReference>
<feature type="domain" description="FAD-binding FR-type" evidence="2">
    <location>
        <begin position="15"/>
        <end position="140"/>
    </location>
</feature>
<accession>A0A381XLI0</accession>
<dbReference type="GO" id="GO:0016491">
    <property type="term" value="F:oxidoreductase activity"/>
    <property type="evidence" value="ECO:0007669"/>
    <property type="project" value="InterPro"/>
</dbReference>
<dbReference type="PANTHER" id="PTHR30157:SF0">
    <property type="entry name" value="NADPH-DEPENDENT FERRIC-CHELATE REDUCTASE"/>
    <property type="match status" value="1"/>
</dbReference>
<dbReference type="EMBL" id="UINC01015523">
    <property type="protein sequence ID" value="SVA65301.1"/>
    <property type="molecule type" value="Genomic_DNA"/>
</dbReference>
<evidence type="ECO:0000256" key="1">
    <source>
        <dbReference type="SAM" id="MobiDB-lite"/>
    </source>
</evidence>